<accession>A0A914PXY0</accession>
<feature type="chain" id="PRO_5037159859" evidence="3">
    <location>
        <begin position="22"/>
        <end position="220"/>
    </location>
</feature>
<organism evidence="5 6">
    <name type="scientific">Panagrolaimus davidi</name>
    <dbReference type="NCBI Taxonomy" id="227884"/>
    <lineage>
        <taxon>Eukaryota</taxon>
        <taxon>Metazoa</taxon>
        <taxon>Ecdysozoa</taxon>
        <taxon>Nematoda</taxon>
        <taxon>Chromadorea</taxon>
        <taxon>Rhabditida</taxon>
        <taxon>Tylenchina</taxon>
        <taxon>Panagrolaimomorpha</taxon>
        <taxon>Panagrolaimoidea</taxon>
        <taxon>Panagrolaimidae</taxon>
        <taxon>Panagrolaimus</taxon>
    </lineage>
</organism>
<sequence length="220" mass="25091">MFSSFLLFLLILSSFSIFSVAAYESCYGYYYTNCPSTCNIDDCIKPTVLNCKDFTKSRHPKVCKCENIKQANCPNYCEPRECLGSCSNYDQYNDCPSSCLSSECRPCSYYDQDNCPSFCHDILCSGNHLAWYWYLYIPPERMDMLRELGKDIPIVIMLPAFIYICVACRRYYGSRTHYGTVVTYQPAPANQESVAPTQPIVVIQPQPQKPQAKASQKTDS</sequence>
<name>A0A914PXY0_9BILA</name>
<dbReference type="Proteomes" id="UP000887578">
    <property type="component" value="Unplaced"/>
</dbReference>
<proteinExistence type="predicted"/>
<dbReference type="InterPro" id="IPR003582">
    <property type="entry name" value="ShKT_dom"/>
</dbReference>
<evidence type="ECO:0000256" key="3">
    <source>
        <dbReference type="SAM" id="SignalP"/>
    </source>
</evidence>
<reference evidence="6" key="1">
    <citation type="submission" date="2022-11" db="UniProtKB">
        <authorList>
            <consortium name="WormBaseParasite"/>
        </authorList>
    </citation>
    <scope>IDENTIFICATION</scope>
</reference>
<keyword evidence="5" id="KW-1185">Reference proteome</keyword>
<feature type="region of interest" description="Disordered" evidence="2">
    <location>
        <begin position="201"/>
        <end position="220"/>
    </location>
</feature>
<dbReference type="AlphaFoldDB" id="A0A914PXY0"/>
<evidence type="ECO:0000256" key="2">
    <source>
        <dbReference type="SAM" id="MobiDB-lite"/>
    </source>
</evidence>
<evidence type="ECO:0000256" key="1">
    <source>
        <dbReference type="PROSITE-ProRule" id="PRU01005"/>
    </source>
</evidence>
<feature type="signal peptide" evidence="3">
    <location>
        <begin position="1"/>
        <end position="21"/>
    </location>
</feature>
<feature type="domain" description="ShKT" evidence="4">
    <location>
        <begin position="86"/>
        <end position="124"/>
    </location>
</feature>
<protein>
    <submittedName>
        <fullName evidence="6">ShKT domain-containing protein</fullName>
    </submittedName>
</protein>
<dbReference type="WBParaSite" id="PDA_v2.g23683.t1">
    <property type="protein sequence ID" value="PDA_v2.g23683.t1"/>
    <property type="gene ID" value="PDA_v2.g23683"/>
</dbReference>
<evidence type="ECO:0000259" key="4">
    <source>
        <dbReference type="PROSITE" id="PS51670"/>
    </source>
</evidence>
<evidence type="ECO:0000313" key="6">
    <source>
        <dbReference type="WBParaSite" id="PDA_v2.g23683.t1"/>
    </source>
</evidence>
<keyword evidence="3" id="KW-0732">Signal</keyword>
<evidence type="ECO:0000313" key="5">
    <source>
        <dbReference type="Proteomes" id="UP000887578"/>
    </source>
</evidence>
<comment type="caution">
    <text evidence="1">Lacks conserved residue(s) required for the propagation of feature annotation.</text>
</comment>
<dbReference type="PROSITE" id="PS51670">
    <property type="entry name" value="SHKT"/>
    <property type="match status" value="1"/>
</dbReference>